<reference evidence="2" key="2">
    <citation type="submission" date="2020-09" db="EMBL/GenBank/DDBJ databases">
        <authorList>
            <person name="Sun Q."/>
            <person name="Ohkuma M."/>
        </authorList>
    </citation>
    <scope>NUCLEOTIDE SEQUENCE</scope>
    <source>
        <strain evidence="2">JCM 4637</strain>
    </source>
</reference>
<dbReference type="EMBL" id="BMVC01000007">
    <property type="protein sequence ID" value="GHC97924.1"/>
    <property type="molecule type" value="Genomic_DNA"/>
</dbReference>
<dbReference type="AlphaFoldDB" id="A0A918WZB4"/>
<name>A0A918WZB4_9ACTN</name>
<proteinExistence type="predicted"/>
<protein>
    <submittedName>
        <fullName evidence="2">Uncharacterized protein</fullName>
    </submittedName>
</protein>
<accession>A0A918WZB4</accession>
<feature type="region of interest" description="Disordered" evidence="1">
    <location>
        <begin position="30"/>
        <end position="49"/>
    </location>
</feature>
<dbReference type="RefSeq" id="WP_189824403.1">
    <property type="nucleotide sequence ID" value="NZ_BMVC01000007.1"/>
</dbReference>
<reference evidence="2" key="1">
    <citation type="journal article" date="2014" name="Int. J. Syst. Evol. Microbiol.">
        <title>Complete genome sequence of Corynebacterium casei LMG S-19264T (=DSM 44701T), isolated from a smear-ripened cheese.</title>
        <authorList>
            <consortium name="US DOE Joint Genome Institute (JGI-PGF)"/>
            <person name="Walter F."/>
            <person name="Albersmeier A."/>
            <person name="Kalinowski J."/>
            <person name="Ruckert C."/>
        </authorList>
    </citation>
    <scope>NUCLEOTIDE SEQUENCE</scope>
    <source>
        <strain evidence="2">JCM 4637</strain>
    </source>
</reference>
<dbReference type="Proteomes" id="UP000638353">
    <property type="component" value="Unassembled WGS sequence"/>
</dbReference>
<organism evidence="2 3">
    <name type="scientific">Streptomyces finlayi</name>
    <dbReference type="NCBI Taxonomy" id="67296"/>
    <lineage>
        <taxon>Bacteria</taxon>
        <taxon>Bacillati</taxon>
        <taxon>Actinomycetota</taxon>
        <taxon>Actinomycetes</taxon>
        <taxon>Kitasatosporales</taxon>
        <taxon>Streptomycetaceae</taxon>
        <taxon>Streptomyces</taxon>
    </lineage>
</organism>
<evidence type="ECO:0000313" key="2">
    <source>
        <dbReference type="EMBL" id="GHC97924.1"/>
    </source>
</evidence>
<evidence type="ECO:0000256" key="1">
    <source>
        <dbReference type="SAM" id="MobiDB-lite"/>
    </source>
</evidence>
<evidence type="ECO:0000313" key="3">
    <source>
        <dbReference type="Proteomes" id="UP000638353"/>
    </source>
</evidence>
<gene>
    <name evidence="2" type="ORF">GCM10010334_39860</name>
</gene>
<comment type="caution">
    <text evidence="2">The sequence shown here is derived from an EMBL/GenBank/DDBJ whole genome shotgun (WGS) entry which is preliminary data.</text>
</comment>
<sequence length="49" mass="5039">MALLAVLLPIFMLGAILALGAYEDVLLPPPPAGPEREPMSLDVIPGGKA</sequence>